<dbReference type="OrthoDB" id="9811471at2"/>
<dbReference type="Proteomes" id="UP000186894">
    <property type="component" value="Unassembled WGS sequence"/>
</dbReference>
<dbReference type="InterPro" id="IPR000120">
    <property type="entry name" value="Amidase"/>
</dbReference>
<proteinExistence type="predicted"/>
<evidence type="ECO:0000256" key="1">
    <source>
        <dbReference type="ARBA" id="ARBA00003871"/>
    </source>
</evidence>
<dbReference type="PANTHER" id="PTHR11895:SF176">
    <property type="entry name" value="AMIDASE AMID-RELATED"/>
    <property type="match status" value="1"/>
</dbReference>
<feature type="domain" description="Amidase" evidence="3">
    <location>
        <begin position="27"/>
        <end position="442"/>
    </location>
</feature>
<dbReference type="GO" id="GO:0003824">
    <property type="term" value="F:catalytic activity"/>
    <property type="evidence" value="ECO:0007669"/>
    <property type="project" value="InterPro"/>
</dbReference>
<comment type="caution">
    <text evidence="4">The sequence shown here is derived from an EMBL/GenBank/DDBJ whole genome shotgun (WGS) entry which is preliminary data.</text>
</comment>
<gene>
    <name evidence="4" type="ORF">BJF95_13985</name>
</gene>
<dbReference type="STRING" id="1867956.BJF95_13985"/>
<dbReference type="AlphaFoldDB" id="A0A1Q8ZMD9"/>
<evidence type="ECO:0000313" key="4">
    <source>
        <dbReference type="EMBL" id="OLP43028.1"/>
    </source>
</evidence>
<dbReference type="InterPro" id="IPR023631">
    <property type="entry name" value="Amidase_dom"/>
</dbReference>
<dbReference type="SUPFAM" id="SSF75304">
    <property type="entry name" value="Amidase signature (AS) enzymes"/>
    <property type="match status" value="1"/>
</dbReference>
<name>A0A1Q8ZMD9_9HYPH</name>
<dbReference type="Pfam" id="PF01425">
    <property type="entry name" value="Amidase"/>
    <property type="match status" value="1"/>
</dbReference>
<comment type="function">
    <text evidence="1">Hydrolyzes indole-3-acetamide (IAM) into indole-3-acetic acid (IAA).</text>
</comment>
<sequence length="454" mass="48166">MSYDNAGKSIAQLAVLLQSGQLDARALAEETLAAIGAYDDQTIFTRLTPERAMIEAGIAANRIRNGRSRGMLDGIPIAWKDLFDLKGITTTAGSVVLANEPPAARDAAVVAALAQAGMVCVGQVNMSEFAFSGLGLNPHYGTPRNPRSRDEARIPGGSSSGSAVAVAAGLVPVAIGTDTGGSIRIPAAFNGIVGYKSTWGRYQMDGVFPLSKTLDSLGPLCRTVQDAIWVDAAMRGLTQPSVRRAPLAGQHFVVPETVFFDDAEDGVIVAFEAALETLVKAGAIIRRQKFPVIDDIFELMRSHGPLVVAEAYALHQQRLTGPQALQMDHRVVERTRKGEAISLPQYIEILERRKQMIAQFSAQIAPNEFILTPTLPHVAPPTAPLHADDELFVKTNGKTLRNTSIGNFLNWCGVSIPCGVGNANMPIGLLVSGLAGSDDALLGLSLAVEDAIIA</sequence>
<accession>A0A1Q8ZMD9</accession>
<keyword evidence="5" id="KW-1185">Reference proteome</keyword>
<dbReference type="NCBIfam" id="NF005460">
    <property type="entry name" value="PRK07056.1"/>
    <property type="match status" value="1"/>
</dbReference>
<protein>
    <recommendedName>
        <fullName evidence="2">Indoleacetamide hydrolase</fullName>
    </recommendedName>
</protein>
<dbReference type="PROSITE" id="PS00571">
    <property type="entry name" value="AMIDASES"/>
    <property type="match status" value="1"/>
</dbReference>
<organism evidence="4 5">
    <name type="scientific">Rhizobium oryziradicis</name>
    <dbReference type="NCBI Taxonomy" id="1867956"/>
    <lineage>
        <taxon>Bacteria</taxon>
        <taxon>Pseudomonadati</taxon>
        <taxon>Pseudomonadota</taxon>
        <taxon>Alphaproteobacteria</taxon>
        <taxon>Hyphomicrobiales</taxon>
        <taxon>Rhizobiaceae</taxon>
        <taxon>Rhizobium/Agrobacterium group</taxon>
        <taxon>Rhizobium</taxon>
    </lineage>
</organism>
<dbReference type="PANTHER" id="PTHR11895">
    <property type="entry name" value="TRANSAMIDASE"/>
    <property type="match status" value="1"/>
</dbReference>
<dbReference type="NCBIfam" id="NF004766">
    <property type="entry name" value="PRK06102.1"/>
    <property type="match status" value="1"/>
</dbReference>
<dbReference type="EMBL" id="MKIM01000029">
    <property type="protein sequence ID" value="OLP43028.1"/>
    <property type="molecule type" value="Genomic_DNA"/>
</dbReference>
<reference evidence="4 5" key="1">
    <citation type="submission" date="2016-09" db="EMBL/GenBank/DDBJ databases">
        <title>Rhizobium oryziradicis sp. nov., isolated from the root of rice.</title>
        <authorList>
            <person name="Zhao J."/>
            <person name="Zhang X."/>
        </authorList>
    </citation>
    <scope>NUCLEOTIDE SEQUENCE [LARGE SCALE GENOMIC DNA]</scope>
    <source>
        <strain evidence="4 5">N19</strain>
    </source>
</reference>
<dbReference type="Gene3D" id="3.90.1300.10">
    <property type="entry name" value="Amidase signature (AS) domain"/>
    <property type="match status" value="1"/>
</dbReference>
<dbReference type="RefSeq" id="WP_075641235.1">
    <property type="nucleotide sequence ID" value="NZ_MKIM01000029.1"/>
</dbReference>
<dbReference type="InterPro" id="IPR020556">
    <property type="entry name" value="Amidase_CS"/>
</dbReference>
<dbReference type="InterPro" id="IPR036928">
    <property type="entry name" value="AS_sf"/>
</dbReference>
<evidence type="ECO:0000313" key="5">
    <source>
        <dbReference type="Proteomes" id="UP000186894"/>
    </source>
</evidence>
<evidence type="ECO:0000256" key="2">
    <source>
        <dbReference type="ARBA" id="ARBA00021874"/>
    </source>
</evidence>
<evidence type="ECO:0000259" key="3">
    <source>
        <dbReference type="Pfam" id="PF01425"/>
    </source>
</evidence>